<evidence type="ECO:0000256" key="1">
    <source>
        <dbReference type="SAM" id="MobiDB-lite"/>
    </source>
</evidence>
<reference evidence="2" key="1">
    <citation type="submission" date="2016-06" db="EMBL/GenBank/DDBJ databases">
        <title>Identification of putative biosynthetic pathways for the production of bioactive secondary metabolites by the marine actinomycete Kocuria kristinae RUTW2-3.</title>
        <authorList>
            <person name="Waterworth S.C."/>
            <person name="Walmsley T.A."/>
            <person name="Matongo T."/>
            <person name="Davies-Coleman M.T."/>
            <person name="Dorrington R.A."/>
        </authorList>
    </citation>
    <scope>NUCLEOTIDE SEQUENCE [LARGE SCALE GENOMIC DNA]</scope>
    <source>
        <strain evidence="2">RUTW2-3</strain>
    </source>
</reference>
<dbReference type="RefSeq" id="WP_055684492.1">
    <property type="nucleotide sequence ID" value="NZ_JBFBMA010000001.1"/>
</dbReference>
<protein>
    <submittedName>
        <fullName evidence="2">Uncharacterized protein</fullName>
    </submittedName>
</protein>
<feature type="compositionally biased region" description="Acidic residues" evidence="1">
    <location>
        <begin position="25"/>
        <end position="34"/>
    </location>
</feature>
<accession>A0A199NU79</accession>
<evidence type="ECO:0000313" key="2">
    <source>
        <dbReference type="EMBL" id="OAX52644.1"/>
    </source>
</evidence>
<dbReference type="Proteomes" id="UP000053171">
    <property type="component" value="Unassembled WGS sequence"/>
</dbReference>
<evidence type="ECO:0000313" key="3">
    <source>
        <dbReference type="Proteomes" id="UP000053171"/>
    </source>
</evidence>
<proteinExistence type="predicted"/>
<dbReference type="AlphaFoldDB" id="A0A199NU79"/>
<dbReference type="EMBL" id="LJBJ02000002">
    <property type="protein sequence ID" value="OAX52644.1"/>
    <property type="molecule type" value="Genomic_DNA"/>
</dbReference>
<gene>
    <name evidence="2" type="ORF">AN277_0201395</name>
</gene>
<comment type="caution">
    <text evidence="2">The sequence shown here is derived from an EMBL/GenBank/DDBJ whole genome shotgun (WGS) entry which is preliminary data.</text>
</comment>
<name>A0A199NU79_9MICC</name>
<keyword evidence="3" id="KW-1185">Reference proteome</keyword>
<feature type="region of interest" description="Disordered" evidence="1">
    <location>
        <begin position="1"/>
        <end position="43"/>
    </location>
</feature>
<sequence>MALFASPRMSLTVDLPQEPVPAEPADPEMPEDPFAEPKPAPSPESLLIALRSEEATALLTEQNWAPAEQAADLTVRVGVRRYVYPVPEQPGASIEYVALGEGSERGRVQMTLRVPRRTDADGARRALRGLARLLERTRGVRAQLTGLGRD</sequence>
<organism evidence="2 3">
    <name type="scientific">Rothia kristinae</name>
    <dbReference type="NCBI Taxonomy" id="37923"/>
    <lineage>
        <taxon>Bacteria</taxon>
        <taxon>Bacillati</taxon>
        <taxon>Actinomycetota</taxon>
        <taxon>Actinomycetes</taxon>
        <taxon>Micrococcales</taxon>
        <taxon>Micrococcaceae</taxon>
        <taxon>Rothia</taxon>
    </lineage>
</organism>